<dbReference type="STRING" id="995062.SAMN04489718_2210"/>
<protein>
    <submittedName>
        <fullName evidence="9">1-acyl-sn-glycerol-3-phosphate acyltransferases</fullName>
    </submittedName>
</protein>
<proteinExistence type="predicted"/>
<dbReference type="Proteomes" id="UP000199301">
    <property type="component" value="Unassembled WGS sequence"/>
</dbReference>
<keyword evidence="7" id="KW-0472">Membrane</keyword>
<evidence type="ECO:0000256" key="2">
    <source>
        <dbReference type="ARBA" id="ARBA00022516"/>
    </source>
</evidence>
<organism evidence="9 10">
    <name type="scientific">Actinopolyspora saharensis</name>
    <dbReference type="NCBI Taxonomy" id="995062"/>
    <lineage>
        <taxon>Bacteria</taxon>
        <taxon>Bacillati</taxon>
        <taxon>Actinomycetota</taxon>
        <taxon>Actinomycetes</taxon>
        <taxon>Actinopolysporales</taxon>
        <taxon>Actinopolysporaceae</taxon>
        <taxon>Actinopolyspora</taxon>
    </lineage>
</organism>
<evidence type="ECO:0000313" key="10">
    <source>
        <dbReference type="Proteomes" id="UP000199301"/>
    </source>
</evidence>
<keyword evidence="7" id="KW-0812">Transmembrane</keyword>
<evidence type="ECO:0000313" key="9">
    <source>
        <dbReference type="EMBL" id="SDQ79326.1"/>
    </source>
</evidence>
<evidence type="ECO:0000256" key="5">
    <source>
        <dbReference type="ARBA" id="ARBA00023315"/>
    </source>
</evidence>
<keyword evidence="7" id="KW-1133">Transmembrane helix</keyword>
<keyword evidence="4" id="KW-0443">Lipid metabolism</keyword>
<reference evidence="10" key="1">
    <citation type="submission" date="2016-10" db="EMBL/GenBank/DDBJ databases">
        <authorList>
            <person name="Varghese N."/>
            <person name="Submissions S."/>
        </authorList>
    </citation>
    <scope>NUCLEOTIDE SEQUENCE [LARGE SCALE GENOMIC DNA]</scope>
    <source>
        <strain evidence="10">DSM 45459</strain>
    </source>
</reference>
<evidence type="ECO:0000259" key="8">
    <source>
        <dbReference type="SMART" id="SM00563"/>
    </source>
</evidence>
<keyword evidence="10" id="KW-1185">Reference proteome</keyword>
<dbReference type="Pfam" id="PF01553">
    <property type="entry name" value="Acyltransferase"/>
    <property type="match status" value="1"/>
</dbReference>
<evidence type="ECO:0000256" key="7">
    <source>
        <dbReference type="SAM" id="Phobius"/>
    </source>
</evidence>
<keyword evidence="5 9" id="KW-0012">Acyltransferase</keyword>
<feature type="region of interest" description="Disordered" evidence="6">
    <location>
        <begin position="249"/>
        <end position="268"/>
    </location>
</feature>
<dbReference type="PANTHER" id="PTHR10434:SF64">
    <property type="entry name" value="1-ACYL-SN-GLYCEROL-3-PHOSPHATE ACYLTRANSFERASE-RELATED"/>
    <property type="match status" value="1"/>
</dbReference>
<evidence type="ECO:0000256" key="6">
    <source>
        <dbReference type="SAM" id="MobiDB-lite"/>
    </source>
</evidence>
<dbReference type="GO" id="GO:0006654">
    <property type="term" value="P:phosphatidic acid biosynthetic process"/>
    <property type="evidence" value="ECO:0007669"/>
    <property type="project" value="TreeGrafter"/>
</dbReference>
<feature type="transmembrane region" description="Helical" evidence="7">
    <location>
        <begin position="33"/>
        <end position="56"/>
    </location>
</feature>
<dbReference type="GO" id="GO:0003841">
    <property type="term" value="F:1-acylglycerol-3-phosphate O-acyltransferase activity"/>
    <property type="evidence" value="ECO:0007669"/>
    <property type="project" value="TreeGrafter"/>
</dbReference>
<dbReference type="OrthoDB" id="5184723at2"/>
<evidence type="ECO:0000256" key="3">
    <source>
        <dbReference type="ARBA" id="ARBA00022679"/>
    </source>
</evidence>
<dbReference type="InterPro" id="IPR002123">
    <property type="entry name" value="Plipid/glycerol_acylTrfase"/>
</dbReference>
<dbReference type="CDD" id="cd07989">
    <property type="entry name" value="LPLAT_AGPAT-like"/>
    <property type="match status" value="1"/>
</dbReference>
<dbReference type="RefSeq" id="WP_092523576.1">
    <property type="nucleotide sequence ID" value="NZ_FNKO01000002.1"/>
</dbReference>
<dbReference type="EMBL" id="FNKO01000002">
    <property type="protein sequence ID" value="SDQ79326.1"/>
    <property type="molecule type" value="Genomic_DNA"/>
</dbReference>
<feature type="compositionally biased region" description="Basic and acidic residues" evidence="6">
    <location>
        <begin position="307"/>
        <end position="316"/>
    </location>
</feature>
<name>A0A1H1DTT3_9ACTN</name>
<keyword evidence="2" id="KW-0444">Lipid biosynthesis</keyword>
<sequence>MSPVRGWLPESPCGRQCLPRSGSLPSVGVVRRILRLLVVVVLLCCGFSLGCASPLLPRGIRGCAARRWFAGLLAGFGVELRVRGDTSFPGGGVGTLVVANHVSWLDVLALQAVRPMRMLAKSELRSWPLLGTFAVRSGTLFIERDRLRCLPAAVDRITGALDEGSVVGVFPEGTTWCGRASGQYRPAVFQAALDANAQVRPAVLRYRVGGQPTTAAAFVGDDTLLRSVVSVLGARGLVVELELLPPFPARQTRSPSTEREVSGGTGGRARRELALRCARAAGAVAPERSARAGWTSSGGEVAGFPGERFDRSESHPRVAPPAQEEFTVDSAVP</sequence>
<feature type="domain" description="Phospholipid/glycerol acyltransferase" evidence="8">
    <location>
        <begin position="95"/>
        <end position="207"/>
    </location>
</feature>
<dbReference type="SMART" id="SM00563">
    <property type="entry name" value="PlsC"/>
    <property type="match status" value="1"/>
</dbReference>
<evidence type="ECO:0000256" key="1">
    <source>
        <dbReference type="ARBA" id="ARBA00005189"/>
    </source>
</evidence>
<comment type="pathway">
    <text evidence="1">Lipid metabolism.</text>
</comment>
<evidence type="ECO:0000256" key="4">
    <source>
        <dbReference type="ARBA" id="ARBA00023098"/>
    </source>
</evidence>
<accession>A0A1H1DTT3</accession>
<feature type="region of interest" description="Disordered" evidence="6">
    <location>
        <begin position="286"/>
        <end position="333"/>
    </location>
</feature>
<gene>
    <name evidence="9" type="ORF">SAMN04489718_2210</name>
</gene>
<dbReference type="AlphaFoldDB" id="A0A1H1DTT3"/>
<dbReference type="SUPFAM" id="SSF69593">
    <property type="entry name" value="Glycerol-3-phosphate (1)-acyltransferase"/>
    <property type="match status" value="1"/>
</dbReference>
<dbReference type="PANTHER" id="PTHR10434">
    <property type="entry name" value="1-ACYL-SN-GLYCEROL-3-PHOSPHATE ACYLTRANSFERASE"/>
    <property type="match status" value="1"/>
</dbReference>
<keyword evidence="3 9" id="KW-0808">Transferase</keyword>